<sequence>MRHIAMALLRPVLPIHDALKKDLVEWARAKEVRMHHIRRDDRLGDDLCAWSIMISELQESQDSPTSKDEQDGRGVSDGKCEP</sequence>
<reference evidence="2" key="1">
    <citation type="journal article" date="2022" name="bioRxiv">
        <title>Sequencing and chromosome-scale assembly of the giantPleurodeles waltlgenome.</title>
        <authorList>
            <person name="Brown T."/>
            <person name="Elewa A."/>
            <person name="Iarovenko S."/>
            <person name="Subramanian E."/>
            <person name="Araus A.J."/>
            <person name="Petzold A."/>
            <person name="Susuki M."/>
            <person name="Suzuki K.-i.T."/>
            <person name="Hayashi T."/>
            <person name="Toyoda A."/>
            <person name="Oliveira C."/>
            <person name="Osipova E."/>
            <person name="Leigh N.D."/>
            <person name="Simon A."/>
            <person name="Yun M.H."/>
        </authorList>
    </citation>
    <scope>NUCLEOTIDE SEQUENCE</scope>
    <source>
        <strain evidence="2">20211129_DDA</strain>
        <tissue evidence="2">Liver</tissue>
    </source>
</reference>
<evidence type="ECO:0000313" key="2">
    <source>
        <dbReference type="EMBL" id="KAJ1126519.1"/>
    </source>
</evidence>
<feature type="compositionally biased region" description="Basic and acidic residues" evidence="1">
    <location>
        <begin position="65"/>
        <end position="82"/>
    </location>
</feature>
<evidence type="ECO:0000256" key="1">
    <source>
        <dbReference type="SAM" id="MobiDB-lite"/>
    </source>
</evidence>
<evidence type="ECO:0000313" key="3">
    <source>
        <dbReference type="Proteomes" id="UP001066276"/>
    </source>
</evidence>
<dbReference type="EMBL" id="JANPWB010000011">
    <property type="protein sequence ID" value="KAJ1126519.1"/>
    <property type="molecule type" value="Genomic_DNA"/>
</dbReference>
<dbReference type="Proteomes" id="UP001066276">
    <property type="component" value="Chromosome 7"/>
</dbReference>
<protein>
    <submittedName>
        <fullName evidence="2">Uncharacterized protein</fullName>
    </submittedName>
</protein>
<dbReference type="AlphaFoldDB" id="A0AAV7PH57"/>
<gene>
    <name evidence="2" type="ORF">NDU88_004926</name>
</gene>
<proteinExistence type="predicted"/>
<accession>A0AAV7PH57</accession>
<keyword evidence="3" id="KW-1185">Reference proteome</keyword>
<comment type="caution">
    <text evidence="2">The sequence shown here is derived from an EMBL/GenBank/DDBJ whole genome shotgun (WGS) entry which is preliminary data.</text>
</comment>
<organism evidence="2 3">
    <name type="scientific">Pleurodeles waltl</name>
    <name type="common">Iberian ribbed newt</name>
    <dbReference type="NCBI Taxonomy" id="8319"/>
    <lineage>
        <taxon>Eukaryota</taxon>
        <taxon>Metazoa</taxon>
        <taxon>Chordata</taxon>
        <taxon>Craniata</taxon>
        <taxon>Vertebrata</taxon>
        <taxon>Euteleostomi</taxon>
        <taxon>Amphibia</taxon>
        <taxon>Batrachia</taxon>
        <taxon>Caudata</taxon>
        <taxon>Salamandroidea</taxon>
        <taxon>Salamandridae</taxon>
        <taxon>Pleurodelinae</taxon>
        <taxon>Pleurodeles</taxon>
    </lineage>
</organism>
<name>A0AAV7PH57_PLEWA</name>
<feature type="region of interest" description="Disordered" evidence="1">
    <location>
        <begin position="58"/>
        <end position="82"/>
    </location>
</feature>